<evidence type="ECO:0000259" key="6">
    <source>
        <dbReference type="Pfam" id="PF10433"/>
    </source>
</evidence>
<accession>A0A6D2I9Q0</accession>
<dbReference type="PANTHER" id="PTHR10644">
    <property type="entry name" value="DNA REPAIR/RNA PROCESSING CPSF FAMILY"/>
    <property type="match status" value="1"/>
</dbReference>
<dbReference type="Gene3D" id="1.10.150.910">
    <property type="match status" value="1"/>
</dbReference>
<evidence type="ECO:0000313" key="8">
    <source>
        <dbReference type="EMBL" id="CAA7023319.1"/>
    </source>
</evidence>
<comment type="similarity">
    <text evidence="2">Belongs to the DDB1 family.</text>
</comment>
<evidence type="ECO:0000259" key="5">
    <source>
        <dbReference type="Pfam" id="PF03178"/>
    </source>
</evidence>
<keyword evidence="9" id="KW-1185">Reference proteome</keyword>
<dbReference type="OrthoDB" id="433457at2759"/>
<evidence type="ECO:0000256" key="4">
    <source>
        <dbReference type="ARBA" id="ARBA00023242"/>
    </source>
</evidence>
<keyword evidence="4" id="KW-0539">Nucleus</keyword>
<feature type="domain" description="RSE1/DDB1/CPSF1 first beta-propeller" evidence="6">
    <location>
        <begin position="18"/>
        <end position="109"/>
    </location>
</feature>
<proteinExistence type="inferred from homology"/>
<dbReference type="InterPro" id="IPR050358">
    <property type="entry name" value="RSE1/DDB1/CFT1"/>
</dbReference>
<feature type="domain" description="RSE1/DDB1/CPSF1 first beta-propeller" evidence="6">
    <location>
        <begin position="131"/>
        <end position="318"/>
    </location>
</feature>
<dbReference type="GO" id="GO:0003676">
    <property type="term" value="F:nucleic acid binding"/>
    <property type="evidence" value="ECO:0007669"/>
    <property type="project" value="InterPro"/>
</dbReference>
<dbReference type="FunFam" id="1.10.150.910:FF:000003">
    <property type="entry name" value="DNA damage-binding protein 1a"/>
    <property type="match status" value="1"/>
</dbReference>
<gene>
    <name evidence="8" type="ORF">MERR_LOCUS10554</name>
</gene>
<evidence type="ECO:0000259" key="7">
    <source>
        <dbReference type="Pfam" id="PF23726"/>
    </source>
</evidence>
<sequence length="1066" mass="118024">MTKMSSWNYVATTHNPSSVSHSCVGNFTSPDDRNLILAKGNRLEIHRITGDSISLMMDIPIYGSIQTLQKSYPGDHDSCNLVITTKKHQIIVLQFDAKSQELITRAMKDVSALKGRPPDCREVIPFDDEGHLKDPFSKYLEEPIILDIKFLFGYENPTIAVLYQECLMNDDARYIKTYEIILEDQQFVEGPWSLTAIDNGAHLLIPVPQTLGAVLIIGEFEIAYFDFDAKVLKRLEISQSAFLGYGTTDGSTYHLWDIAGLLSLLIIERENDTATPTNLRLVHLGETSIASSISYLDNNVFFVGSSHGDSQLVMTNLHPDAEGSFLKVLKRYTNLGPMVDFCAVDLEKQGQCQVVTCSGEFKDGFLGVVQKGIGIDEQVYMKLQGIKEMWSLKTSVDESFDTFLVVSFVSETRVYAMNPEGKLQGTEIKGLLSQVQTLSCHSAMYSQLVQVTPNSVRLVSFTSGELRDEWHAPVGSTVNVATANASQVLLATGGGRLVYLDIGDGKLAEKEHADLEDEVSCLDINLIVDDDPKYSQLAAVGTCTEISVRVFSLPKLTLLTTELLGGKITPQSVLLCAFEGISYLLCALEDGHLFNFQLDTRTGKLKDGEKVSLGTGPITLRAFSSKSATQVFAASDTPTVISSSNEKLLYSNVNFTEVSHMCPFRSADFPNSFAFASDDEVTIGTIDDIQKVQVRTISLEQQPLCICHQKQTGTLGICSVEKHGKSESHFVRLVADKTFDILSTHPLEASEQGCSILSCSFTGDENFYYCVGTKYGDPDEAFPTKGRILVYLVKDMKLNLIYEKKTEGAVHSLHAFHGKLLAAIKISIQLQEWILPDLILEAECRYDGGARLPCVQTRGDFIFFGGEGPSVCLLKYKHEEGVIVGQGSEWELNPNSTSATEILDGDIYLGAENRFNLFTLKKVDEGRGFSKLEVVGEYHLGELVSRFRHGSLVMRQPDSEIPTVIFGTVGGMIGVIASLPEEQYILMEKFQSTLRKVIKGVGGLSHELWRSFDNNHRTAQARNFLDGDLIESFLNLSRDKMDEISTCMDVPVAELRKKVEELTRLH</sequence>
<dbReference type="Gene3D" id="2.130.10.10">
    <property type="entry name" value="YVTN repeat-like/Quinoprotein amine dehydrogenase"/>
    <property type="match status" value="3"/>
</dbReference>
<reference evidence="8" key="1">
    <citation type="submission" date="2020-01" db="EMBL/GenBank/DDBJ databases">
        <authorList>
            <person name="Mishra B."/>
        </authorList>
    </citation>
    <scope>NUCLEOTIDE SEQUENCE [LARGE SCALE GENOMIC DNA]</scope>
</reference>
<feature type="domain" description="RSE1/DDB1/CPSF1 second beta-propeller" evidence="7">
    <location>
        <begin position="376"/>
        <end position="686"/>
    </location>
</feature>
<dbReference type="Pfam" id="PF23726">
    <property type="entry name" value="Beta-prop_RSE1_2nd"/>
    <property type="match status" value="1"/>
</dbReference>
<name>A0A6D2I9Q0_9BRAS</name>
<dbReference type="EMBL" id="CACVBM020000777">
    <property type="protein sequence ID" value="CAA7023319.1"/>
    <property type="molecule type" value="Genomic_DNA"/>
</dbReference>
<evidence type="ECO:0000256" key="2">
    <source>
        <dbReference type="ARBA" id="ARBA00007453"/>
    </source>
</evidence>
<dbReference type="Pfam" id="PF03178">
    <property type="entry name" value="CPSF_A"/>
    <property type="match status" value="1"/>
</dbReference>
<evidence type="ECO:0000313" key="9">
    <source>
        <dbReference type="Proteomes" id="UP000467841"/>
    </source>
</evidence>
<dbReference type="InterPro" id="IPR058543">
    <property type="entry name" value="Beta-prop_RSE1/DDB1/CPSF1_2nd"/>
</dbReference>
<dbReference type="SUPFAM" id="SSF50998">
    <property type="entry name" value="Quinoprotein alcohol dehydrogenase-like"/>
    <property type="match status" value="1"/>
</dbReference>
<dbReference type="InterPro" id="IPR018846">
    <property type="entry name" value="Beta-prop_RSE1/DDB1/CPSF1_1st"/>
</dbReference>
<dbReference type="Pfam" id="PF10433">
    <property type="entry name" value="Beta-prop_RSE1_1st"/>
    <property type="match status" value="2"/>
</dbReference>
<dbReference type="InterPro" id="IPR004871">
    <property type="entry name" value="RSE1/DDB1/CPSF1_C"/>
</dbReference>
<comment type="subcellular location">
    <subcellularLocation>
        <location evidence="1">Nucleus</location>
    </subcellularLocation>
</comment>
<feature type="domain" description="RSE1/DDB1/CPSF1 C-terminal" evidence="5">
    <location>
        <begin position="730"/>
        <end position="1034"/>
    </location>
</feature>
<dbReference type="GO" id="GO:0005634">
    <property type="term" value="C:nucleus"/>
    <property type="evidence" value="ECO:0007669"/>
    <property type="project" value="UniProtKB-SubCell"/>
</dbReference>
<protein>
    <recommendedName>
        <fullName evidence="3">DNA damage-binding protein 1</fullName>
    </recommendedName>
</protein>
<dbReference type="InterPro" id="IPR015943">
    <property type="entry name" value="WD40/YVTN_repeat-like_dom_sf"/>
</dbReference>
<dbReference type="Proteomes" id="UP000467841">
    <property type="component" value="Unassembled WGS sequence"/>
</dbReference>
<evidence type="ECO:0000256" key="1">
    <source>
        <dbReference type="ARBA" id="ARBA00004123"/>
    </source>
</evidence>
<dbReference type="InterPro" id="IPR011047">
    <property type="entry name" value="Quinoprotein_ADH-like_sf"/>
</dbReference>
<dbReference type="AlphaFoldDB" id="A0A6D2I9Q0"/>
<comment type="caution">
    <text evidence="8">The sequence shown here is derived from an EMBL/GenBank/DDBJ whole genome shotgun (WGS) entry which is preliminary data.</text>
</comment>
<organism evidence="8 9">
    <name type="scientific">Microthlaspi erraticum</name>
    <dbReference type="NCBI Taxonomy" id="1685480"/>
    <lineage>
        <taxon>Eukaryota</taxon>
        <taxon>Viridiplantae</taxon>
        <taxon>Streptophyta</taxon>
        <taxon>Embryophyta</taxon>
        <taxon>Tracheophyta</taxon>
        <taxon>Spermatophyta</taxon>
        <taxon>Magnoliopsida</taxon>
        <taxon>eudicotyledons</taxon>
        <taxon>Gunneridae</taxon>
        <taxon>Pentapetalae</taxon>
        <taxon>rosids</taxon>
        <taxon>malvids</taxon>
        <taxon>Brassicales</taxon>
        <taxon>Brassicaceae</taxon>
        <taxon>Coluteocarpeae</taxon>
        <taxon>Microthlaspi</taxon>
    </lineage>
</organism>
<evidence type="ECO:0000256" key="3">
    <source>
        <dbReference type="ARBA" id="ARBA00014577"/>
    </source>
</evidence>